<name>A0A481Z546_9VIRU</name>
<sequence length="414" mass="47777">MDPTLNLISIIPSRTKKASSVKIPKSYEAPNHGIPVLDIHNGSVNIPKSMPLNHPYEYRKVGKSIFFDQSAVQLANIDRILSVTPLIGGYFTKQSDKEFRYCIINPGSGGYDSYLQYRFPVCYGFGYTYGPNMKQFKENEKYIDTRSERYMNIEISRRNYITLDYKKISNKLSQNKSLDLVISSPLGEKVRKNEQIQRLAAQLYIAHNNLNSDGKWIVEIDNLDVADSINTNNRTLHIPTIQMIYIISLCFKKIILFKPLINPNNTYFLVAEVPIPITINPLLDEIIKFKSYPSTLIDNRTIDPNLIKYIQDIRMDIEQIIQVYNNIEFNYPDSLIYWDLPGNIDRESKISNITYVNRELIISETPITQPYDFTYFRYGKDREGASYPVSVDGVRSISSDTYEGIKMQTLESIK</sequence>
<dbReference type="EMBL" id="MK500440">
    <property type="protein sequence ID" value="QBK89760.1"/>
    <property type="molecule type" value="Genomic_DNA"/>
</dbReference>
<dbReference type="GO" id="GO:0032259">
    <property type="term" value="P:methylation"/>
    <property type="evidence" value="ECO:0007669"/>
    <property type="project" value="UniProtKB-KW"/>
</dbReference>
<organism evidence="1">
    <name type="scientific">Pithovirus LCPAC101</name>
    <dbReference type="NCBI Taxonomy" id="2506586"/>
    <lineage>
        <taxon>Viruses</taxon>
        <taxon>Pithoviruses</taxon>
    </lineage>
</organism>
<dbReference type="GO" id="GO:0008168">
    <property type="term" value="F:methyltransferase activity"/>
    <property type="evidence" value="ECO:0007669"/>
    <property type="project" value="UniProtKB-KW"/>
</dbReference>
<accession>A0A481Z546</accession>
<keyword evidence="1" id="KW-0808">Transferase</keyword>
<reference evidence="1" key="1">
    <citation type="journal article" date="2019" name="MBio">
        <title>Virus Genomes from Deep Sea Sediments Expand the Ocean Megavirome and Support Independent Origins of Viral Gigantism.</title>
        <authorList>
            <person name="Backstrom D."/>
            <person name="Yutin N."/>
            <person name="Jorgensen S.L."/>
            <person name="Dharamshi J."/>
            <person name="Homa F."/>
            <person name="Zaremba-Niedwiedzka K."/>
            <person name="Spang A."/>
            <person name="Wolf Y.I."/>
            <person name="Koonin E.V."/>
            <person name="Ettema T.J."/>
        </authorList>
    </citation>
    <scope>NUCLEOTIDE SEQUENCE</scope>
</reference>
<dbReference type="Gene3D" id="3.40.50.12760">
    <property type="match status" value="1"/>
</dbReference>
<gene>
    <name evidence="1" type="ORF">LCPAC101_00430</name>
</gene>
<keyword evidence="1" id="KW-0489">Methyltransferase</keyword>
<proteinExistence type="predicted"/>
<evidence type="ECO:0000313" key="1">
    <source>
        <dbReference type="EMBL" id="QBK89760.1"/>
    </source>
</evidence>
<protein>
    <submittedName>
        <fullName evidence="1">FtsJ-like methyltransferase</fullName>
    </submittedName>
</protein>